<dbReference type="RefSeq" id="WP_121533586.1">
    <property type="nucleotide sequence ID" value="NZ_RCHE01000084.1"/>
</dbReference>
<sequence>MYSHVDYRGHKTVLNPAKIIKTLIFSTLIFSTYVFAGAAEDRTNSVINTAINSKYSSATGKDYTVGNVVVKDGILSADIKQKVIVDGSSATVGTKVSIPANDAFYKQSAKYAKGLLKSSAYAYAASVGMETLLRGVDYVMGEGGVINKKPVDDGSIQPWVQYAWCSTSSSRIDSTCRSTAEAACRAQGWISYTFVRVEGQSCYGRDNSTGKVLVVTGVKTIKNPQFDSTATNTPKPATDAEIDDAFTNWFRNNPTSVTDPVNTYIYSGKSSNGTPVTQPQSPPSFGQNTITDEMMDNYLANRDAQLRSANDQARREAIHSDSTKESPDTTPKTSTKTETLPDGSTRKTDTKTETLPDGSTKTTETVTTTKPDGSTSTTTSEQVTSPVAEKSIPPACEYFAILCDWLNWTKENPDIPDDSELPTIQNIEVGQLDTNTFKATPGCPAPILAPVSFGTGGTVEISYEPICQFATKWSLVAPLIGFFSGAMIIVGLGRKGGDSDS</sequence>
<feature type="compositionally biased region" description="Low complexity" evidence="1">
    <location>
        <begin position="328"/>
        <end position="338"/>
    </location>
</feature>
<evidence type="ECO:0000256" key="1">
    <source>
        <dbReference type="SAM" id="MobiDB-lite"/>
    </source>
</evidence>
<feature type="compositionally biased region" description="Low complexity" evidence="1">
    <location>
        <begin position="360"/>
        <end position="380"/>
    </location>
</feature>
<reference evidence="2 3" key="1">
    <citation type="submission" date="2018-09" db="EMBL/GenBank/DDBJ databases">
        <title>The draft genome of Acinetobacter sp. strains.</title>
        <authorList>
            <person name="Qin J."/>
            <person name="Feng Y."/>
            <person name="Zong Z."/>
        </authorList>
    </citation>
    <scope>NUCLEOTIDE SEQUENCE [LARGE SCALE GENOMIC DNA]</scope>
    <source>
        <strain evidence="2 3">WCHAc060001</strain>
    </source>
</reference>
<feature type="compositionally biased region" description="Basic and acidic residues" evidence="1">
    <location>
        <begin position="312"/>
        <end position="327"/>
    </location>
</feature>
<evidence type="ECO:0008006" key="4">
    <source>
        <dbReference type="Google" id="ProtNLM"/>
    </source>
</evidence>
<dbReference type="EMBL" id="RCHE01000084">
    <property type="protein sequence ID" value="RLL36410.1"/>
    <property type="molecule type" value="Genomic_DNA"/>
</dbReference>
<accession>A0ABX9U250</accession>
<protein>
    <recommendedName>
        <fullName evidence="4">TspB protein</fullName>
    </recommendedName>
</protein>
<gene>
    <name evidence="2" type="ORF">D9K79_17895</name>
</gene>
<keyword evidence="3" id="KW-1185">Reference proteome</keyword>
<feature type="region of interest" description="Disordered" evidence="1">
    <location>
        <begin position="307"/>
        <end position="388"/>
    </location>
</feature>
<comment type="caution">
    <text evidence="2">The sequence shown here is derived from an EMBL/GenBank/DDBJ whole genome shotgun (WGS) entry which is preliminary data.</text>
</comment>
<feature type="compositionally biased region" description="Basic and acidic residues" evidence="1">
    <location>
        <begin position="344"/>
        <end position="354"/>
    </location>
</feature>
<feature type="region of interest" description="Disordered" evidence="1">
    <location>
        <begin position="264"/>
        <end position="290"/>
    </location>
</feature>
<dbReference type="Proteomes" id="UP000273105">
    <property type="component" value="Unassembled WGS sequence"/>
</dbReference>
<evidence type="ECO:0000313" key="3">
    <source>
        <dbReference type="Proteomes" id="UP000273105"/>
    </source>
</evidence>
<evidence type="ECO:0000313" key="2">
    <source>
        <dbReference type="EMBL" id="RLL36410.1"/>
    </source>
</evidence>
<dbReference type="NCBIfam" id="NF041109">
    <property type="entry name" value="VF_TspB_C_term"/>
    <property type="match status" value="1"/>
</dbReference>
<name>A0ABX9U250_9GAMM</name>
<organism evidence="2 3">
    <name type="scientific">Acinetobacter cumulans</name>
    <dbReference type="NCBI Taxonomy" id="2136182"/>
    <lineage>
        <taxon>Bacteria</taxon>
        <taxon>Pseudomonadati</taxon>
        <taxon>Pseudomonadota</taxon>
        <taxon>Gammaproteobacteria</taxon>
        <taxon>Moraxellales</taxon>
        <taxon>Moraxellaceae</taxon>
        <taxon>Acinetobacter</taxon>
    </lineage>
</organism>
<proteinExistence type="predicted"/>